<organism evidence="3 4">
    <name type="scientific">Beggiatoa alba B18LD</name>
    <dbReference type="NCBI Taxonomy" id="395493"/>
    <lineage>
        <taxon>Bacteria</taxon>
        <taxon>Pseudomonadati</taxon>
        <taxon>Pseudomonadota</taxon>
        <taxon>Gammaproteobacteria</taxon>
        <taxon>Thiotrichales</taxon>
        <taxon>Thiotrichaceae</taxon>
        <taxon>Beggiatoa</taxon>
    </lineage>
</organism>
<dbReference type="CDD" id="cd00254">
    <property type="entry name" value="LT-like"/>
    <property type="match status" value="1"/>
</dbReference>
<feature type="domain" description="Transglycosylase SLT" evidence="2">
    <location>
        <begin position="30"/>
        <end position="125"/>
    </location>
</feature>
<sequence>MPSIKAIIVTLLFTLLYALAFIDIPVTFIADQAAKKHGLDPKLFRAVIRQESNWNSMAISPKGAVGLAQLMPAAAQDCGLEQQERYSPYYNLNCGAWHLAKHYQEFKSVEKALCAYNAGASRVRRFGACPPYPETQQYVRNIMTHWQQTSTN</sequence>
<dbReference type="Proteomes" id="UP000005744">
    <property type="component" value="Unassembled WGS sequence"/>
</dbReference>
<accession>I3CHG1</accession>
<dbReference type="Gene3D" id="1.10.530.10">
    <property type="match status" value="1"/>
</dbReference>
<evidence type="ECO:0000259" key="2">
    <source>
        <dbReference type="Pfam" id="PF01464"/>
    </source>
</evidence>
<keyword evidence="4" id="KW-1185">Reference proteome</keyword>
<evidence type="ECO:0000313" key="3">
    <source>
        <dbReference type="EMBL" id="EIJ43054.1"/>
    </source>
</evidence>
<dbReference type="InterPro" id="IPR023346">
    <property type="entry name" value="Lysozyme-like_dom_sf"/>
</dbReference>
<dbReference type="InterPro" id="IPR008258">
    <property type="entry name" value="Transglycosylase_SLT_dom_1"/>
</dbReference>
<dbReference type="PANTHER" id="PTHR37423">
    <property type="entry name" value="SOLUBLE LYTIC MUREIN TRANSGLYCOSYLASE-RELATED"/>
    <property type="match status" value="1"/>
</dbReference>
<protein>
    <submittedName>
        <fullName evidence="3">Soluble lytic murein transglycosylase-like protein</fullName>
    </submittedName>
</protein>
<gene>
    <name evidence="3" type="ORF">BegalDRAFT_2194</name>
</gene>
<evidence type="ECO:0000256" key="1">
    <source>
        <dbReference type="ARBA" id="ARBA00007734"/>
    </source>
</evidence>
<dbReference type="SUPFAM" id="SSF53955">
    <property type="entry name" value="Lysozyme-like"/>
    <property type="match status" value="1"/>
</dbReference>
<proteinExistence type="inferred from homology"/>
<evidence type="ECO:0000313" key="4">
    <source>
        <dbReference type="Proteomes" id="UP000005744"/>
    </source>
</evidence>
<dbReference type="PANTHER" id="PTHR37423:SF2">
    <property type="entry name" value="MEMBRANE-BOUND LYTIC MUREIN TRANSGLYCOSYLASE C"/>
    <property type="match status" value="1"/>
</dbReference>
<dbReference type="HOGENOM" id="CLU_065765_7_1_6"/>
<dbReference type="eggNOG" id="COG0741">
    <property type="taxonomic scope" value="Bacteria"/>
</dbReference>
<dbReference type="STRING" id="395493.BegalDRAFT_2194"/>
<name>I3CHG1_9GAMM</name>
<dbReference type="RefSeq" id="WP_002689930.1">
    <property type="nucleotide sequence ID" value="NZ_JH600070.1"/>
</dbReference>
<comment type="similarity">
    <text evidence="1">Belongs to the transglycosylase Slt family.</text>
</comment>
<dbReference type="OrthoDB" id="92254at2"/>
<dbReference type="Pfam" id="PF01464">
    <property type="entry name" value="SLT"/>
    <property type="match status" value="1"/>
</dbReference>
<reference evidence="3 4" key="1">
    <citation type="submission" date="2011-11" db="EMBL/GenBank/DDBJ databases">
        <title>Improved High-Quality Draft sequence of Beggiatoa alba B18lD.</title>
        <authorList>
            <consortium name="US DOE Joint Genome Institute"/>
            <person name="Lucas S."/>
            <person name="Han J."/>
            <person name="Lapidus A."/>
            <person name="Cheng J.-F."/>
            <person name="Goodwin L."/>
            <person name="Pitluck S."/>
            <person name="Peters L."/>
            <person name="Mikhailova N."/>
            <person name="Held B."/>
            <person name="Detter J.C."/>
            <person name="Han C."/>
            <person name="Tapia R."/>
            <person name="Land M."/>
            <person name="Hauser L."/>
            <person name="Kyrpides N."/>
            <person name="Ivanova N."/>
            <person name="Pagani I."/>
            <person name="Samuel K."/>
            <person name="Teske A."/>
            <person name="Mueller J."/>
            <person name="Woyke T."/>
        </authorList>
    </citation>
    <scope>NUCLEOTIDE SEQUENCE [LARGE SCALE GENOMIC DNA]</scope>
    <source>
        <strain evidence="3 4">B18LD</strain>
    </source>
</reference>
<dbReference type="AlphaFoldDB" id="I3CHG1"/>
<dbReference type="EMBL" id="JH600070">
    <property type="protein sequence ID" value="EIJ43054.1"/>
    <property type="molecule type" value="Genomic_DNA"/>
</dbReference>